<keyword evidence="3" id="KW-1185">Reference proteome</keyword>
<protein>
    <submittedName>
        <fullName evidence="2">Uncharacterized protein</fullName>
    </submittedName>
</protein>
<sequence>MSSKTEPKDVEEVDIEVATATDATDGTTTNPAVKIRHALALGGISSILAGVTYIVGFVIFGVALRDMFEEDKLSAVESVSFLKNNEEVFYTANFLVYILNGFLQVILSCVMYTYLLSEHKQNGRQEIYFQVTSVIGIIWGALVIAAGMIGNGGGHVAVNLYETDPVRAATVWMTIDAVYTNGIGGGNEILGAVWVLMVSFSSFGCGRGFPKPVNILGLIAGIAGVITIVPGMDEATSVFGVVMTVWYILAGMWLLRAFKKTSSK</sequence>
<feature type="transmembrane region" description="Helical" evidence="1">
    <location>
        <begin position="94"/>
        <end position="115"/>
    </location>
</feature>
<feature type="transmembrane region" description="Helical" evidence="1">
    <location>
        <begin position="189"/>
        <end position="206"/>
    </location>
</feature>
<organism evidence="2 3">
    <name type="scientific">Seminavis robusta</name>
    <dbReference type="NCBI Taxonomy" id="568900"/>
    <lineage>
        <taxon>Eukaryota</taxon>
        <taxon>Sar</taxon>
        <taxon>Stramenopiles</taxon>
        <taxon>Ochrophyta</taxon>
        <taxon>Bacillariophyta</taxon>
        <taxon>Bacillariophyceae</taxon>
        <taxon>Bacillariophycidae</taxon>
        <taxon>Naviculales</taxon>
        <taxon>Naviculaceae</taxon>
        <taxon>Seminavis</taxon>
    </lineage>
</organism>
<keyword evidence="1" id="KW-0472">Membrane</keyword>
<dbReference type="OrthoDB" id="10655476at2759"/>
<reference evidence="2" key="1">
    <citation type="submission" date="2020-06" db="EMBL/GenBank/DDBJ databases">
        <authorList>
            <consortium name="Plant Systems Biology data submission"/>
        </authorList>
    </citation>
    <scope>NUCLEOTIDE SEQUENCE</scope>
    <source>
        <strain evidence="2">D6</strain>
    </source>
</reference>
<dbReference type="Proteomes" id="UP001153069">
    <property type="component" value="Unassembled WGS sequence"/>
</dbReference>
<accession>A0A9N8DGH5</accession>
<dbReference type="AlphaFoldDB" id="A0A9N8DGH5"/>
<feature type="transmembrane region" description="Helical" evidence="1">
    <location>
        <begin position="238"/>
        <end position="258"/>
    </location>
</feature>
<feature type="transmembrane region" description="Helical" evidence="1">
    <location>
        <begin position="127"/>
        <end position="149"/>
    </location>
</feature>
<evidence type="ECO:0000313" key="3">
    <source>
        <dbReference type="Proteomes" id="UP001153069"/>
    </source>
</evidence>
<keyword evidence="1" id="KW-1133">Transmembrane helix</keyword>
<name>A0A9N8DGH5_9STRA</name>
<evidence type="ECO:0000256" key="1">
    <source>
        <dbReference type="SAM" id="Phobius"/>
    </source>
</evidence>
<evidence type="ECO:0000313" key="2">
    <source>
        <dbReference type="EMBL" id="CAB9500120.1"/>
    </source>
</evidence>
<dbReference type="EMBL" id="CAICTM010000075">
    <property type="protein sequence ID" value="CAB9500120.1"/>
    <property type="molecule type" value="Genomic_DNA"/>
</dbReference>
<gene>
    <name evidence="2" type="ORF">SEMRO_76_G041590.1</name>
</gene>
<comment type="caution">
    <text evidence="2">The sequence shown here is derived from an EMBL/GenBank/DDBJ whole genome shotgun (WGS) entry which is preliminary data.</text>
</comment>
<feature type="transmembrane region" description="Helical" evidence="1">
    <location>
        <begin position="38"/>
        <end position="64"/>
    </location>
</feature>
<keyword evidence="1" id="KW-0812">Transmembrane</keyword>
<feature type="transmembrane region" description="Helical" evidence="1">
    <location>
        <begin position="213"/>
        <end position="232"/>
    </location>
</feature>
<proteinExistence type="predicted"/>